<name>A0ABN7VXE6_GIGMA</name>
<comment type="caution">
    <text evidence="1">The sequence shown here is derived from an EMBL/GenBank/DDBJ whole genome shotgun (WGS) entry which is preliminary data.</text>
</comment>
<keyword evidence="2" id="KW-1185">Reference proteome</keyword>
<organism evidence="1 2">
    <name type="scientific">Gigaspora margarita</name>
    <dbReference type="NCBI Taxonomy" id="4874"/>
    <lineage>
        <taxon>Eukaryota</taxon>
        <taxon>Fungi</taxon>
        <taxon>Fungi incertae sedis</taxon>
        <taxon>Mucoromycota</taxon>
        <taxon>Glomeromycotina</taxon>
        <taxon>Glomeromycetes</taxon>
        <taxon>Diversisporales</taxon>
        <taxon>Gigasporaceae</taxon>
        <taxon>Gigaspora</taxon>
    </lineage>
</organism>
<evidence type="ECO:0000313" key="1">
    <source>
        <dbReference type="EMBL" id="CAG8804567.1"/>
    </source>
</evidence>
<sequence>MQPLDTLPKEACVIIFPGKNNNSAFPFDNTKSHMTYALDTLVAKNMNLSSARKQEKICSTLYFYERIKYDQSMIFQLDYYIPELCEEAKGLKQVLTERGLWPEKGLKLKEAQELMS</sequence>
<gene>
    <name evidence="1" type="ORF">GMARGA_LOCUS23893</name>
</gene>
<protein>
    <submittedName>
        <fullName evidence="1">34817_t:CDS:1</fullName>
    </submittedName>
</protein>
<dbReference type="Proteomes" id="UP000789901">
    <property type="component" value="Unassembled WGS sequence"/>
</dbReference>
<accession>A0ABN7VXE6</accession>
<proteinExistence type="predicted"/>
<reference evidence="1 2" key="1">
    <citation type="submission" date="2021-06" db="EMBL/GenBank/DDBJ databases">
        <authorList>
            <person name="Kallberg Y."/>
            <person name="Tangrot J."/>
            <person name="Rosling A."/>
        </authorList>
    </citation>
    <scope>NUCLEOTIDE SEQUENCE [LARGE SCALE GENOMIC DNA]</scope>
    <source>
        <strain evidence="1 2">120-4 pot B 10/14</strain>
    </source>
</reference>
<dbReference type="EMBL" id="CAJVQB010024628">
    <property type="protein sequence ID" value="CAG8804567.1"/>
    <property type="molecule type" value="Genomic_DNA"/>
</dbReference>
<evidence type="ECO:0000313" key="2">
    <source>
        <dbReference type="Proteomes" id="UP000789901"/>
    </source>
</evidence>